<reference evidence="2" key="1">
    <citation type="journal article" date="2015" name="ISME J.">
        <title>Draft Genome Sequence of Streptomyces incarnatus NRRL8089, which Produces the Nucleoside Antibiotic Sinefungin.</title>
        <authorList>
            <person name="Oshima K."/>
            <person name="Hattori M."/>
            <person name="Shimizu H."/>
            <person name="Fukuda K."/>
            <person name="Nemoto M."/>
            <person name="Inagaki K."/>
            <person name="Tamura T."/>
        </authorList>
    </citation>
    <scope>NUCLEOTIDE SEQUENCE</scope>
    <source>
        <strain evidence="2">FACHB-1277</strain>
    </source>
</reference>
<reference evidence="2" key="2">
    <citation type="submission" date="2020-08" db="EMBL/GenBank/DDBJ databases">
        <authorList>
            <person name="Chen M."/>
            <person name="Teng W."/>
            <person name="Zhao L."/>
            <person name="Hu C."/>
            <person name="Zhou Y."/>
            <person name="Han B."/>
            <person name="Song L."/>
            <person name="Shu W."/>
        </authorList>
    </citation>
    <scope>NUCLEOTIDE SEQUENCE</scope>
    <source>
        <strain evidence="2">FACHB-1277</strain>
    </source>
</reference>
<protein>
    <submittedName>
        <fullName evidence="2">IS200/IS605 family transposase</fullName>
    </submittedName>
</protein>
<comment type="caution">
    <text evidence="2">The sequence shown here is derived from an EMBL/GenBank/DDBJ whole genome shotgun (WGS) entry which is preliminary data.</text>
</comment>
<evidence type="ECO:0000313" key="2">
    <source>
        <dbReference type="EMBL" id="MBD2151740.1"/>
    </source>
</evidence>
<accession>A0A926UUS4</accession>
<feature type="domain" description="Transposase IS200-like" evidence="1">
    <location>
        <begin position="14"/>
        <end position="130"/>
    </location>
</feature>
<dbReference type="GO" id="GO:0006313">
    <property type="term" value="P:DNA transposition"/>
    <property type="evidence" value="ECO:0007669"/>
    <property type="project" value="InterPro"/>
</dbReference>
<gene>
    <name evidence="2" type="primary">tnpA</name>
    <name evidence="2" type="ORF">H6F44_16660</name>
</gene>
<dbReference type="InterPro" id="IPR002686">
    <property type="entry name" value="Transposase_17"/>
</dbReference>
<dbReference type="GO" id="GO:0004803">
    <property type="term" value="F:transposase activity"/>
    <property type="evidence" value="ECO:0007669"/>
    <property type="project" value="InterPro"/>
</dbReference>
<dbReference type="Proteomes" id="UP000631421">
    <property type="component" value="Unassembled WGS sequence"/>
</dbReference>
<dbReference type="NCBIfam" id="NF033573">
    <property type="entry name" value="transpos_IS200"/>
    <property type="match status" value="1"/>
</dbReference>
<dbReference type="SMART" id="SM01321">
    <property type="entry name" value="Y1_Tnp"/>
    <property type="match status" value="1"/>
</dbReference>
<evidence type="ECO:0000259" key="1">
    <source>
        <dbReference type="SMART" id="SM01321"/>
    </source>
</evidence>
<organism evidence="2 3">
    <name type="scientific">Pseudanabaena cinerea FACHB-1277</name>
    <dbReference type="NCBI Taxonomy" id="2949581"/>
    <lineage>
        <taxon>Bacteria</taxon>
        <taxon>Bacillati</taxon>
        <taxon>Cyanobacteriota</taxon>
        <taxon>Cyanophyceae</taxon>
        <taxon>Pseudanabaenales</taxon>
        <taxon>Pseudanabaenaceae</taxon>
        <taxon>Pseudanabaena</taxon>
        <taxon>Pseudanabaena cinerea</taxon>
    </lineage>
</organism>
<dbReference type="InterPro" id="IPR036515">
    <property type="entry name" value="Transposase_17_sf"/>
</dbReference>
<dbReference type="AlphaFoldDB" id="A0A926UUS4"/>
<evidence type="ECO:0000313" key="3">
    <source>
        <dbReference type="Proteomes" id="UP000631421"/>
    </source>
</evidence>
<dbReference type="PANTHER" id="PTHR33360">
    <property type="entry name" value="TRANSPOSASE FOR INSERTION SEQUENCE ELEMENT IS200"/>
    <property type="match status" value="1"/>
</dbReference>
<dbReference type="PANTHER" id="PTHR33360:SF2">
    <property type="entry name" value="TRANSPOSASE FOR INSERTION SEQUENCE ELEMENT IS200"/>
    <property type="match status" value="1"/>
</dbReference>
<keyword evidence="3" id="KW-1185">Reference proteome</keyword>
<dbReference type="SUPFAM" id="SSF143422">
    <property type="entry name" value="Transposase IS200-like"/>
    <property type="match status" value="1"/>
</dbReference>
<dbReference type="RefSeq" id="WP_190352159.1">
    <property type="nucleotide sequence ID" value="NZ_JACJPY010000064.1"/>
</dbReference>
<proteinExistence type="predicted"/>
<dbReference type="EMBL" id="JACJPY010000064">
    <property type="protein sequence ID" value="MBD2151740.1"/>
    <property type="molecule type" value="Genomic_DNA"/>
</dbReference>
<name>A0A926UUS4_9CYAN</name>
<dbReference type="Pfam" id="PF01797">
    <property type="entry name" value="Y1_Tnp"/>
    <property type="match status" value="1"/>
</dbReference>
<dbReference type="GO" id="GO:0003677">
    <property type="term" value="F:DNA binding"/>
    <property type="evidence" value="ECO:0007669"/>
    <property type="project" value="InterPro"/>
</dbReference>
<sequence>MLVQEDYKTHNHVKFLVNYHFVFIPKRRRRVLTGDVATRLRQIFLELAIEKEWDILALEVAPDHVHLFVSAKPTDTPYLIVRAFKGRSSRYLRQEFPELCKMPSLWTSSYFVSTAGNISSEAVRKYIEDPHHASN</sequence>
<dbReference type="Gene3D" id="3.30.70.1290">
    <property type="entry name" value="Transposase IS200-like"/>
    <property type="match status" value="1"/>
</dbReference>